<dbReference type="Pfam" id="PF00905">
    <property type="entry name" value="Transpeptidase"/>
    <property type="match status" value="1"/>
</dbReference>
<evidence type="ECO:0000256" key="4">
    <source>
        <dbReference type="SAM" id="MobiDB-lite"/>
    </source>
</evidence>
<evidence type="ECO:0000256" key="1">
    <source>
        <dbReference type="ARBA" id="ARBA00004370"/>
    </source>
</evidence>
<feature type="domain" description="Penicillin-binding protein transpeptidase" evidence="6">
    <location>
        <begin position="255"/>
        <end position="536"/>
    </location>
</feature>
<dbReference type="GO" id="GO:0071555">
    <property type="term" value="P:cell wall organization"/>
    <property type="evidence" value="ECO:0007669"/>
    <property type="project" value="TreeGrafter"/>
</dbReference>
<dbReference type="GO" id="GO:0005886">
    <property type="term" value="C:plasma membrane"/>
    <property type="evidence" value="ECO:0007669"/>
    <property type="project" value="TreeGrafter"/>
</dbReference>
<organism evidence="8 9">
    <name type="scientific">Pararhodospirillum oryzae</name>
    <dbReference type="NCBI Taxonomy" id="478448"/>
    <lineage>
        <taxon>Bacteria</taxon>
        <taxon>Pseudomonadati</taxon>
        <taxon>Pseudomonadota</taxon>
        <taxon>Alphaproteobacteria</taxon>
        <taxon>Rhodospirillales</taxon>
        <taxon>Rhodospirillaceae</taxon>
        <taxon>Pararhodospirillum</taxon>
    </lineage>
</organism>
<feature type="region of interest" description="Disordered" evidence="4">
    <location>
        <begin position="13"/>
        <end position="39"/>
    </location>
</feature>
<evidence type="ECO:0000256" key="3">
    <source>
        <dbReference type="ARBA" id="ARBA00023136"/>
    </source>
</evidence>
<keyword evidence="8" id="KW-0808">Transferase</keyword>
<dbReference type="GO" id="GO:0004180">
    <property type="term" value="F:carboxypeptidase activity"/>
    <property type="evidence" value="ECO:0007669"/>
    <property type="project" value="UniProtKB-KW"/>
</dbReference>
<evidence type="ECO:0000259" key="7">
    <source>
        <dbReference type="Pfam" id="PF03717"/>
    </source>
</evidence>
<comment type="caution">
    <text evidence="8">The sequence shown here is derived from an EMBL/GenBank/DDBJ whole genome shotgun (WGS) entry which is preliminary data.</text>
</comment>
<dbReference type="Pfam" id="PF03717">
    <property type="entry name" value="PBP_dimer"/>
    <property type="match status" value="1"/>
</dbReference>
<evidence type="ECO:0000313" key="9">
    <source>
        <dbReference type="Proteomes" id="UP000321567"/>
    </source>
</evidence>
<keyword evidence="5" id="KW-1133">Transmembrane helix</keyword>
<protein>
    <submittedName>
        <fullName evidence="8">Peptidoglycan glycosyltransferase</fullName>
    </submittedName>
</protein>
<dbReference type="PANTHER" id="PTHR30627:SF1">
    <property type="entry name" value="PEPTIDOGLYCAN D,D-TRANSPEPTIDASE FTSI"/>
    <property type="match status" value="1"/>
</dbReference>
<dbReference type="Gene3D" id="3.30.450.330">
    <property type="match status" value="1"/>
</dbReference>
<dbReference type="Proteomes" id="UP000321567">
    <property type="component" value="Unassembled WGS sequence"/>
</dbReference>
<dbReference type="InterPro" id="IPR036138">
    <property type="entry name" value="PBP_dimer_sf"/>
</dbReference>
<sequence>MIGPFKTRRRPFAYPGEEIRLTGDTPSPRPTREPDASTKGLETGRLRLLVTACLFGLAFSVITGRLVQLMVLSSTGTSTVATPSEAPPLEARMARADIVDRNGLVLATNLPTVNLVADTRAVPERDLMRAIRVLPTLFPDLTSEELADRLVPGRAFVYLRRNLTPIEQQAVNDLGIPGLHFERAERRVYPAGRLVAHVVGATDIDNQGIAGIEDAFDDRLSSSEKPLRLSIDLRLQHAAHQVLSDAIDHFEAIGGAALVMDVHTAEVLAMVSLPDYEPEKIGEASEDARFNRATLGVYELGSVFKVFNTALALDAGLPLTDTFDAAKPIRIARFTITDFHPERRALSIPEILMHSSNIGSARMAMVVGPERQQAFLKRMGLLDPIPFELPEVGRPLVPQVWRDINAMTISFGHGLSVTPLHLITGVSALINGGTLHPPTLLKTDPATMPPGQKVFSEQNSMRLRAMMRLVVEGGSGRNADVEGYYVGGKTGSAEKQLKGGGYAKDSVLTSFIAGFPISDPQYVVLVILDDPKAVKGTYGFRTAGWNATPAAGRLIAEVAPLLGVTPTHHSPEGHFDATVIRQVGLKVEDGEDKHLAAR</sequence>
<evidence type="ECO:0000259" key="6">
    <source>
        <dbReference type="Pfam" id="PF00905"/>
    </source>
</evidence>
<evidence type="ECO:0000256" key="5">
    <source>
        <dbReference type="SAM" id="Phobius"/>
    </source>
</evidence>
<dbReference type="GO" id="GO:0008658">
    <property type="term" value="F:penicillin binding"/>
    <property type="evidence" value="ECO:0007669"/>
    <property type="project" value="InterPro"/>
</dbReference>
<dbReference type="SUPFAM" id="SSF56519">
    <property type="entry name" value="Penicillin binding protein dimerisation domain"/>
    <property type="match status" value="1"/>
</dbReference>
<evidence type="ECO:0000256" key="2">
    <source>
        <dbReference type="ARBA" id="ARBA00022645"/>
    </source>
</evidence>
<dbReference type="SUPFAM" id="SSF56601">
    <property type="entry name" value="beta-lactamase/transpeptidase-like"/>
    <property type="match status" value="1"/>
</dbReference>
<keyword evidence="2" id="KW-0121">Carboxypeptidase</keyword>
<evidence type="ECO:0000313" key="8">
    <source>
        <dbReference type="EMBL" id="GEO81818.1"/>
    </source>
</evidence>
<keyword evidence="3 5" id="KW-0472">Membrane</keyword>
<dbReference type="InterPro" id="IPR012338">
    <property type="entry name" value="Beta-lactam/transpept-like"/>
</dbReference>
<name>A0A512H8S7_9PROT</name>
<accession>A0A512H8S7</accession>
<keyword evidence="2" id="KW-0645">Protease</keyword>
<feature type="domain" description="Penicillin-binding protein dimerisation" evidence="7">
    <location>
        <begin position="94"/>
        <end position="203"/>
    </location>
</feature>
<proteinExistence type="predicted"/>
<feature type="transmembrane region" description="Helical" evidence="5">
    <location>
        <begin position="48"/>
        <end position="67"/>
    </location>
</feature>
<dbReference type="PANTHER" id="PTHR30627">
    <property type="entry name" value="PEPTIDOGLYCAN D,D-TRANSPEPTIDASE"/>
    <property type="match status" value="1"/>
</dbReference>
<dbReference type="InterPro" id="IPR050515">
    <property type="entry name" value="Beta-lactam/transpept"/>
</dbReference>
<comment type="subcellular location">
    <subcellularLocation>
        <location evidence="1">Membrane</location>
    </subcellularLocation>
</comment>
<reference evidence="8 9" key="1">
    <citation type="submission" date="2019-07" db="EMBL/GenBank/DDBJ databases">
        <title>Whole genome shotgun sequence of Rhodospirillum oryzae NBRC 107573.</title>
        <authorList>
            <person name="Hosoyama A."/>
            <person name="Uohara A."/>
            <person name="Ohji S."/>
            <person name="Ichikawa N."/>
        </authorList>
    </citation>
    <scope>NUCLEOTIDE SEQUENCE [LARGE SCALE GENOMIC DNA]</scope>
    <source>
        <strain evidence="8 9">NBRC 107573</strain>
    </source>
</reference>
<dbReference type="EMBL" id="BJZO01000049">
    <property type="protein sequence ID" value="GEO81818.1"/>
    <property type="molecule type" value="Genomic_DNA"/>
</dbReference>
<dbReference type="InterPro" id="IPR001460">
    <property type="entry name" value="PCN-bd_Tpept"/>
</dbReference>
<keyword evidence="2" id="KW-0378">Hydrolase</keyword>
<dbReference type="Gene3D" id="3.90.1310.10">
    <property type="entry name" value="Penicillin-binding protein 2a (Domain 2)"/>
    <property type="match status" value="1"/>
</dbReference>
<dbReference type="Gene3D" id="3.40.710.10">
    <property type="entry name" value="DD-peptidase/beta-lactamase superfamily"/>
    <property type="match status" value="1"/>
</dbReference>
<keyword evidence="5" id="KW-0812">Transmembrane</keyword>
<dbReference type="InterPro" id="IPR005311">
    <property type="entry name" value="PBP_dimer"/>
</dbReference>
<dbReference type="OrthoDB" id="9789078at2"/>
<dbReference type="AlphaFoldDB" id="A0A512H8S7"/>
<dbReference type="RefSeq" id="WP_147163842.1">
    <property type="nucleotide sequence ID" value="NZ_BJZO01000049.1"/>
</dbReference>
<dbReference type="GO" id="GO:0016740">
    <property type="term" value="F:transferase activity"/>
    <property type="evidence" value="ECO:0007669"/>
    <property type="project" value="UniProtKB-KW"/>
</dbReference>
<keyword evidence="9" id="KW-1185">Reference proteome</keyword>
<gene>
    <name evidence="8" type="ORF">ROR02_19490</name>
</gene>